<evidence type="ECO:0000313" key="3">
    <source>
        <dbReference type="Proteomes" id="UP000838756"/>
    </source>
</evidence>
<dbReference type="GO" id="GO:0007005">
    <property type="term" value="P:mitochondrion organization"/>
    <property type="evidence" value="ECO:0007669"/>
    <property type="project" value="TreeGrafter"/>
</dbReference>
<name>A0A8S4RVG8_9NEOP</name>
<dbReference type="GO" id="GO:0004252">
    <property type="term" value="F:serine-type endopeptidase activity"/>
    <property type="evidence" value="ECO:0007669"/>
    <property type="project" value="InterPro"/>
</dbReference>
<evidence type="ECO:0000313" key="2">
    <source>
        <dbReference type="EMBL" id="CAH2242615.1"/>
    </source>
</evidence>
<dbReference type="Proteomes" id="UP000838756">
    <property type="component" value="Unassembled WGS sequence"/>
</dbReference>
<dbReference type="GO" id="GO:0051131">
    <property type="term" value="P:chaperone-mediated protein complex assembly"/>
    <property type="evidence" value="ECO:0007669"/>
    <property type="project" value="TreeGrafter"/>
</dbReference>
<dbReference type="SUPFAM" id="SSF54211">
    <property type="entry name" value="Ribosomal protein S5 domain 2-like"/>
    <property type="match status" value="1"/>
</dbReference>
<reference evidence="2" key="1">
    <citation type="submission" date="2022-03" db="EMBL/GenBank/DDBJ databases">
        <authorList>
            <person name="Lindestad O."/>
        </authorList>
    </citation>
    <scope>NUCLEOTIDE SEQUENCE</scope>
</reference>
<dbReference type="InterPro" id="IPR008269">
    <property type="entry name" value="Lon_proteolytic"/>
</dbReference>
<protein>
    <submittedName>
        <fullName evidence="2">Jg2453 protein</fullName>
    </submittedName>
</protein>
<dbReference type="Pfam" id="PF05362">
    <property type="entry name" value="Lon_C"/>
    <property type="match status" value="1"/>
</dbReference>
<gene>
    <name evidence="2" type="primary">jg2453</name>
    <name evidence="2" type="ORF">PAEG_LOCUS18878</name>
</gene>
<organism evidence="2 3">
    <name type="scientific">Pararge aegeria aegeria</name>
    <dbReference type="NCBI Taxonomy" id="348720"/>
    <lineage>
        <taxon>Eukaryota</taxon>
        <taxon>Metazoa</taxon>
        <taxon>Ecdysozoa</taxon>
        <taxon>Arthropoda</taxon>
        <taxon>Hexapoda</taxon>
        <taxon>Insecta</taxon>
        <taxon>Pterygota</taxon>
        <taxon>Neoptera</taxon>
        <taxon>Endopterygota</taxon>
        <taxon>Lepidoptera</taxon>
        <taxon>Glossata</taxon>
        <taxon>Ditrysia</taxon>
        <taxon>Papilionoidea</taxon>
        <taxon>Nymphalidae</taxon>
        <taxon>Satyrinae</taxon>
        <taxon>Satyrini</taxon>
        <taxon>Parargina</taxon>
        <taxon>Pararge</taxon>
    </lineage>
</organism>
<proteinExistence type="predicted"/>
<comment type="caution">
    <text evidence="2">The sequence shown here is derived from an EMBL/GenBank/DDBJ whole genome shotgun (WGS) entry which is preliminary data.</text>
</comment>
<keyword evidence="3" id="KW-1185">Reference proteome</keyword>
<dbReference type="Gene3D" id="3.30.230.10">
    <property type="match status" value="1"/>
</dbReference>
<dbReference type="OrthoDB" id="2411602at2759"/>
<dbReference type="InterPro" id="IPR020568">
    <property type="entry name" value="Ribosomal_Su5_D2-typ_SF"/>
</dbReference>
<dbReference type="InterPro" id="IPR027065">
    <property type="entry name" value="Lon_Prtase"/>
</dbReference>
<feature type="domain" description="Lon proteolytic" evidence="1">
    <location>
        <begin position="9"/>
        <end position="54"/>
    </location>
</feature>
<sequence length="71" mass="8343">MFIFDERWAKRVGVTCVILPEENRRDFDDLPSFIREGIDVHFVNEYEDVFKIAFDHDQFGDFVGVKSASLN</sequence>
<dbReference type="GO" id="GO:0004176">
    <property type="term" value="F:ATP-dependent peptidase activity"/>
    <property type="evidence" value="ECO:0007669"/>
    <property type="project" value="InterPro"/>
</dbReference>
<dbReference type="PANTHER" id="PTHR43718">
    <property type="entry name" value="LON PROTEASE"/>
    <property type="match status" value="1"/>
</dbReference>
<dbReference type="GO" id="GO:0003697">
    <property type="term" value="F:single-stranded DNA binding"/>
    <property type="evidence" value="ECO:0007669"/>
    <property type="project" value="TreeGrafter"/>
</dbReference>
<dbReference type="PANTHER" id="PTHR43718:SF2">
    <property type="entry name" value="LON PROTEASE HOMOLOG, MITOCHONDRIAL"/>
    <property type="match status" value="1"/>
</dbReference>
<evidence type="ECO:0000259" key="1">
    <source>
        <dbReference type="Pfam" id="PF05362"/>
    </source>
</evidence>
<dbReference type="AlphaFoldDB" id="A0A8S4RVG8"/>
<accession>A0A8S4RVG8</accession>
<dbReference type="EMBL" id="CAKXAJ010025669">
    <property type="protein sequence ID" value="CAH2242615.1"/>
    <property type="molecule type" value="Genomic_DNA"/>
</dbReference>
<dbReference type="GO" id="GO:0006515">
    <property type="term" value="P:protein quality control for misfolded or incompletely synthesized proteins"/>
    <property type="evidence" value="ECO:0007669"/>
    <property type="project" value="TreeGrafter"/>
</dbReference>
<dbReference type="InterPro" id="IPR014721">
    <property type="entry name" value="Ribsml_uS5_D2-typ_fold_subgr"/>
</dbReference>
<dbReference type="GO" id="GO:0005759">
    <property type="term" value="C:mitochondrial matrix"/>
    <property type="evidence" value="ECO:0007669"/>
    <property type="project" value="TreeGrafter"/>
</dbReference>
<dbReference type="GO" id="GO:0005524">
    <property type="term" value="F:ATP binding"/>
    <property type="evidence" value="ECO:0007669"/>
    <property type="project" value="InterPro"/>
</dbReference>